<evidence type="ECO:0000313" key="2">
    <source>
        <dbReference type="EMBL" id="PIR82863.1"/>
    </source>
</evidence>
<organism evidence="2 3">
    <name type="scientific">Candidatus Kaiserbacteria bacterium CG10_big_fil_rev_8_21_14_0_10_59_10</name>
    <dbReference type="NCBI Taxonomy" id="1974612"/>
    <lineage>
        <taxon>Bacteria</taxon>
        <taxon>Candidatus Kaiseribacteriota</taxon>
    </lineage>
</organism>
<feature type="transmembrane region" description="Helical" evidence="1">
    <location>
        <begin position="57"/>
        <end position="80"/>
    </location>
</feature>
<keyword evidence="1" id="KW-0812">Transmembrane</keyword>
<gene>
    <name evidence="2" type="ORF">COU20_00065</name>
</gene>
<evidence type="ECO:0000256" key="1">
    <source>
        <dbReference type="SAM" id="Phobius"/>
    </source>
</evidence>
<dbReference type="Proteomes" id="UP000231379">
    <property type="component" value="Unassembled WGS sequence"/>
</dbReference>
<name>A0A2H0U8W9_9BACT</name>
<dbReference type="EMBL" id="PFBM01000002">
    <property type="protein sequence ID" value="PIR82863.1"/>
    <property type="molecule type" value="Genomic_DNA"/>
</dbReference>
<comment type="caution">
    <text evidence="2">The sequence shown here is derived from an EMBL/GenBank/DDBJ whole genome shotgun (WGS) entry which is preliminary data.</text>
</comment>
<dbReference type="AlphaFoldDB" id="A0A2H0U8W9"/>
<sequence>MRMRSLSAVVCTALLCTVLLGGILHDVIPHAHGENEYGTESAVWGSLHGALRHEEHASTSLPSGAFAIITPIITLGVVAIRARRYALTAFPHDPVNGTALRRGIELYRRFA</sequence>
<accession>A0A2H0U8W9</accession>
<evidence type="ECO:0000313" key="3">
    <source>
        <dbReference type="Proteomes" id="UP000231379"/>
    </source>
</evidence>
<reference evidence="3" key="1">
    <citation type="submission" date="2017-09" db="EMBL/GenBank/DDBJ databases">
        <title>Depth-based differentiation of microbial function through sediment-hosted aquifers and enrichment of novel symbionts in the deep terrestrial subsurface.</title>
        <authorList>
            <person name="Probst A.J."/>
            <person name="Ladd B."/>
            <person name="Jarett J.K."/>
            <person name="Geller-Mcgrath D.E."/>
            <person name="Sieber C.M.K."/>
            <person name="Emerson J.B."/>
            <person name="Anantharaman K."/>
            <person name="Thomas B.C."/>
            <person name="Malmstrom R."/>
            <person name="Stieglmeier M."/>
            <person name="Klingl A."/>
            <person name="Woyke T."/>
            <person name="Ryan C.M."/>
            <person name="Banfield J.F."/>
        </authorList>
    </citation>
    <scope>NUCLEOTIDE SEQUENCE [LARGE SCALE GENOMIC DNA]</scope>
</reference>
<protein>
    <submittedName>
        <fullName evidence="2">Uncharacterized protein</fullName>
    </submittedName>
</protein>
<keyword evidence="1" id="KW-1133">Transmembrane helix</keyword>
<keyword evidence="1" id="KW-0472">Membrane</keyword>
<proteinExistence type="predicted"/>